<name>A0A9R1X872_LACSA</name>
<evidence type="ECO:0000313" key="3">
    <source>
        <dbReference type="Proteomes" id="UP000235145"/>
    </source>
</evidence>
<evidence type="ECO:0000256" key="1">
    <source>
        <dbReference type="SAM" id="MobiDB-lite"/>
    </source>
</evidence>
<sequence length="97" mass="10776">MKHRSPTGTLTPSTVFPPTSPPPTTTHTSQPLRIQRTGFVFLRLIIDFQKMGLPKISSRLQEIKTSYETNINKQLSEVHTNNNISVVIGDGCRTVGD</sequence>
<dbReference type="AlphaFoldDB" id="A0A9R1X872"/>
<organism evidence="2 3">
    <name type="scientific">Lactuca sativa</name>
    <name type="common">Garden lettuce</name>
    <dbReference type="NCBI Taxonomy" id="4236"/>
    <lineage>
        <taxon>Eukaryota</taxon>
        <taxon>Viridiplantae</taxon>
        <taxon>Streptophyta</taxon>
        <taxon>Embryophyta</taxon>
        <taxon>Tracheophyta</taxon>
        <taxon>Spermatophyta</taxon>
        <taxon>Magnoliopsida</taxon>
        <taxon>eudicotyledons</taxon>
        <taxon>Gunneridae</taxon>
        <taxon>Pentapetalae</taxon>
        <taxon>asterids</taxon>
        <taxon>campanulids</taxon>
        <taxon>Asterales</taxon>
        <taxon>Asteraceae</taxon>
        <taxon>Cichorioideae</taxon>
        <taxon>Cichorieae</taxon>
        <taxon>Lactucinae</taxon>
        <taxon>Lactuca</taxon>
    </lineage>
</organism>
<protein>
    <submittedName>
        <fullName evidence="2">Uncharacterized protein</fullName>
    </submittedName>
</protein>
<gene>
    <name evidence="2" type="ORF">LSAT_V11C500297920</name>
</gene>
<comment type="caution">
    <text evidence="2">The sequence shown here is derived from an EMBL/GenBank/DDBJ whole genome shotgun (WGS) entry which is preliminary data.</text>
</comment>
<accession>A0A9R1X872</accession>
<dbReference type="Proteomes" id="UP000235145">
    <property type="component" value="Unassembled WGS sequence"/>
</dbReference>
<feature type="region of interest" description="Disordered" evidence="1">
    <location>
        <begin position="1"/>
        <end position="32"/>
    </location>
</feature>
<keyword evidence="3" id="KW-1185">Reference proteome</keyword>
<evidence type="ECO:0000313" key="2">
    <source>
        <dbReference type="EMBL" id="KAJ0204505.1"/>
    </source>
</evidence>
<reference evidence="2 3" key="1">
    <citation type="journal article" date="2017" name="Nat. Commun.">
        <title>Genome assembly with in vitro proximity ligation data and whole-genome triplication in lettuce.</title>
        <authorList>
            <person name="Reyes-Chin-Wo S."/>
            <person name="Wang Z."/>
            <person name="Yang X."/>
            <person name="Kozik A."/>
            <person name="Arikit S."/>
            <person name="Song C."/>
            <person name="Xia L."/>
            <person name="Froenicke L."/>
            <person name="Lavelle D.O."/>
            <person name="Truco M.J."/>
            <person name="Xia R."/>
            <person name="Zhu S."/>
            <person name="Xu C."/>
            <person name="Xu H."/>
            <person name="Xu X."/>
            <person name="Cox K."/>
            <person name="Korf I."/>
            <person name="Meyers B.C."/>
            <person name="Michelmore R.W."/>
        </authorList>
    </citation>
    <scope>NUCLEOTIDE SEQUENCE [LARGE SCALE GENOMIC DNA]</scope>
    <source>
        <strain evidence="3">cv. Salinas</strain>
        <tissue evidence="2">Seedlings</tissue>
    </source>
</reference>
<proteinExistence type="predicted"/>
<dbReference type="EMBL" id="NBSK02000005">
    <property type="protein sequence ID" value="KAJ0204505.1"/>
    <property type="molecule type" value="Genomic_DNA"/>
</dbReference>